<dbReference type="GO" id="GO:0016266">
    <property type="term" value="P:protein O-linked glycosylation via N-acetyl-galactosamine"/>
    <property type="evidence" value="ECO:0007669"/>
    <property type="project" value="TreeGrafter"/>
</dbReference>
<dbReference type="GO" id="GO:0016020">
    <property type="term" value="C:membrane"/>
    <property type="evidence" value="ECO:0007669"/>
    <property type="project" value="UniProtKB-SubCell"/>
</dbReference>
<accession>A0A8J2LGK4</accession>
<keyword evidence="4" id="KW-0808">Transferase</keyword>
<keyword evidence="11" id="KW-1185">Reference proteome</keyword>
<comment type="similarity">
    <text evidence="2">Belongs to the glycosyltransferase 8 family.</text>
</comment>
<evidence type="ECO:0000256" key="4">
    <source>
        <dbReference type="ARBA" id="ARBA00022679"/>
    </source>
</evidence>
<organism evidence="10 11">
    <name type="scientific">Allacma fusca</name>
    <dbReference type="NCBI Taxonomy" id="39272"/>
    <lineage>
        <taxon>Eukaryota</taxon>
        <taxon>Metazoa</taxon>
        <taxon>Ecdysozoa</taxon>
        <taxon>Arthropoda</taxon>
        <taxon>Hexapoda</taxon>
        <taxon>Collembola</taxon>
        <taxon>Symphypleona</taxon>
        <taxon>Sminthuridae</taxon>
        <taxon>Allacma</taxon>
    </lineage>
</organism>
<dbReference type="Pfam" id="PF01501">
    <property type="entry name" value="Glyco_transf_8"/>
    <property type="match status" value="1"/>
</dbReference>
<evidence type="ECO:0000256" key="5">
    <source>
        <dbReference type="ARBA" id="ARBA00022692"/>
    </source>
</evidence>
<keyword evidence="5" id="KW-0812">Transmembrane</keyword>
<sequence length="350" mass="40263">MSSTTKFYIKHPTNGSEFVASDIREPSPGKSTVTVGLVICGDKMPEAFAMMTSLVLFSRQVDLDLRIFQNQIFLEQLILRLKELQVTKATDKTNLSYRIYDTWFPHDQWHQIWPICSTQRLFFPLLLPDVENIIYLDADTLFFSNVLDLWKYFGRMNKTQFAAMGPDGMPPAKGTYSGASFPFYGPRGLNSGVLLMNLTRMREVDFVNEMPMLFRGYGRELNHGEQDLLNIYFHFHPQFFYLLPCNYNYGHQLCECDKNGASGSCACKTAERSGISILHGCNQQFRSKTLNIFQQVYQFFSEFNLSNGTLDGLLLRLKQNHAKYKLKSGKCSQLNLTIYSKFEIYVQGKT</sequence>
<dbReference type="PANTHER" id="PTHR46012">
    <property type="entry name" value="IP22168P"/>
    <property type="match status" value="1"/>
</dbReference>
<dbReference type="InterPro" id="IPR051993">
    <property type="entry name" value="Glycosyltransferase_8"/>
</dbReference>
<evidence type="ECO:0000256" key="2">
    <source>
        <dbReference type="ARBA" id="ARBA00006351"/>
    </source>
</evidence>
<protein>
    <recommendedName>
        <fullName evidence="12">Glucoside xylosyltransferase 2</fullName>
    </recommendedName>
</protein>
<keyword evidence="8" id="KW-0472">Membrane</keyword>
<dbReference type="AlphaFoldDB" id="A0A8J2LGK4"/>
<evidence type="ECO:0000256" key="6">
    <source>
        <dbReference type="ARBA" id="ARBA00022968"/>
    </source>
</evidence>
<keyword evidence="7" id="KW-1133">Transmembrane helix</keyword>
<reference evidence="10" key="1">
    <citation type="submission" date="2021-06" db="EMBL/GenBank/DDBJ databases">
        <authorList>
            <person name="Hodson N. C."/>
            <person name="Mongue J. A."/>
            <person name="Jaron S. K."/>
        </authorList>
    </citation>
    <scope>NUCLEOTIDE SEQUENCE</scope>
</reference>
<evidence type="ECO:0008006" key="12">
    <source>
        <dbReference type="Google" id="ProtNLM"/>
    </source>
</evidence>
<evidence type="ECO:0000256" key="9">
    <source>
        <dbReference type="ARBA" id="ARBA00023180"/>
    </source>
</evidence>
<evidence type="ECO:0000256" key="7">
    <source>
        <dbReference type="ARBA" id="ARBA00022989"/>
    </source>
</evidence>
<dbReference type="Proteomes" id="UP000708208">
    <property type="component" value="Unassembled WGS sequence"/>
</dbReference>
<evidence type="ECO:0000313" key="10">
    <source>
        <dbReference type="EMBL" id="CAG7822334.1"/>
    </source>
</evidence>
<keyword evidence="3" id="KW-0328">Glycosyltransferase</keyword>
<keyword evidence="9" id="KW-0325">Glycoprotein</keyword>
<name>A0A8J2LGK4_9HEXA</name>
<comment type="caution">
    <text evidence="10">The sequence shown here is derived from an EMBL/GenBank/DDBJ whole genome shotgun (WGS) entry which is preliminary data.</text>
</comment>
<proteinExistence type="inferred from homology"/>
<evidence type="ECO:0000313" key="11">
    <source>
        <dbReference type="Proteomes" id="UP000708208"/>
    </source>
</evidence>
<comment type="subcellular location">
    <subcellularLocation>
        <location evidence="1">Membrane</location>
        <topology evidence="1">Single-pass type II membrane protein</topology>
    </subcellularLocation>
</comment>
<gene>
    <name evidence="10" type="ORF">AFUS01_LOCUS32615</name>
</gene>
<dbReference type="OrthoDB" id="6238971at2759"/>
<keyword evidence="6" id="KW-0735">Signal-anchor</keyword>
<evidence type="ECO:0000256" key="3">
    <source>
        <dbReference type="ARBA" id="ARBA00022676"/>
    </source>
</evidence>
<dbReference type="EMBL" id="CAJVCH010526121">
    <property type="protein sequence ID" value="CAG7822334.1"/>
    <property type="molecule type" value="Genomic_DNA"/>
</dbReference>
<dbReference type="InterPro" id="IPR002495">
    <property type="entry name" value="Glyco_trans_8"/>
</dbReference>
<evidence type="ECO:0000256" key="1">
    <source>
        <dbReference type="ARBA" id="ARBA00004606"/>
    </source>
</evidence>
<dbReference type="GO" id="GO:0035252">
    <property type="term" value="F:UDP-xylosyltransferase activity"/>
    <property type="evidence" value="ECO:0007669"/>
    <property type="project" value="TreeGrafter"/>
</dbReference>
<evidence type="ECO:0000256" key="8">
    <source>
        <dbReference type="ARBA" id="ARBA00023136"/>
    </source>
</evidence>
<dbReference type="PANTHER" id="PTHR46012:SF2">
    <property type="entry name" value="IP22168P"/>
    <property type="match status" value="1"/>
</dbReference>